<dbReference type="Pfam" id="PF07729">
    <property type="entry name" value="FCD"/>
    <property type="match status" value="1"/>
</dbReference>
<proteinExistence type="predicted"/>
<dbReference type="PANTHER" id="PTHR43537">
    <property type="entry name" value="TRANSCRIPTIONAL REGULATOR, GNTR FAMILY"/>
    <property type="match status" value="1"/>
</dbReference>
<feature type="domain" description="HTH gntR-type" evidence="4">
    <location>
        <begin position="78"/>
        <end position="148"/>
    </location>
</feature>
<dbReference type="AlphaFoldDB" id="F5XMU2"/>
<keyword evidence="3" id="KW-0804">Transcription</keyword>
<dbReference type="HOGENOM" id="CLU_496785_0_0_11"/>
<dbReference type="Gene3D" id="3.30.450.20">
    <property type="entry name" value="PAS domain"/>
    <property type="match status" value="1"/>
</dbReference>
<evidence type="ECO:0000256" key="2">
    <source>
        <dbReference type="ARBA" id="ARBA00023125"/>
    </source>
</evidence>
<dbReference type="CDD" id="cd07377">
    <property type="entry name" value="WHTH_GntR"/>
    <property type="match status" value="1"/>
</dbReference>
<dbReference type="SUPFAM" id="SSF48008">
    <property type="entry name" value="GntR ligand-binding domain-like"/>
    <property type="match status" value="1"/>
</dbReference>
<dbReference type="InterPro" id="IPR008920">
    <property type="entry name" value="TF_FadR/GntR_C"/>
</dbReference>
<keyword evidence="6" id="KW-1185">Reference proteome</keyword>
<evidence type="ECO:0000259" key="4">
    <source>
        <dbReference type="PROSITE" id="PS50949"/>
    </source>
</evidence>
<reference evidence="5 6" key="1">
    <citation type="submission" date="2011-05" db="EMBL/GenBank/DDBJ databases">
        <title>Whole genome sequence of Microlunatus phosphovorus NM-1.</title>
        <authorList>
            <person name="Hosoyama A."/>
            <person name="Sasaki K."/>
            <person name="Harada T."/>
            <person name="Igarashi R."/>
            <person name="Kawakoshi A."/>
            <person name="Sasagawa M."/>
            <person name="Fukada J."/>
            <person name="Nakamura S."/>
            <person name="Katano Y."/>
            <person name="Hanada S."/>
            <person name="Kamagata Y."/>
            <person name="Nakamura N."/>
            <person name="Yamazaki S."/>
            <person name="Fujita N."/>
        </authorList>
    </citation>
    <scope>NUCLEOTIDE SEQUENCE [LARGE SCALE GENOMIC DNA]</scope>
    <source>
        <strain evidence="6">ATCC 700054 / DSM 10555 / JCM 9379 / NBRC 101784 / NCIMB 13414 / VKM Ac-1990 / NM-1</strain>
    </source>
</reference>
<dbReference type="PANTHER" id="PTHR43537:SF24">
    <property type="entry name" value="GLUCONATE OPERON TRANSCRIPTIONAL REPRESSOR"/>
    <property type="match status" value="1"/>
</dbReference>
<dbReference type="KEGG" id="mph:MLP_10010"/>
<dbReference type="Pfam" id="PF00392">
    <property type="entry name" value="GntR"/>
    <property type="match status" value="1"/>
</dbReference>
<keyword evidence="2" id="KW-0238">DNA-binding</keyword>
<evidence type="ECO:0000256" key="1">
    <source>
        <dbReference type="ARBA" id="ARBA00023015"/>
    </source>
</evidence>
<dbReference type="SMART" id="SM00345">
    <property type="entry name" value="HTH_GNTR"/>
    <property type="match status" value="1"/>
</dbReference>
<dbReference type="STRING" id="1032480.MLP_10010"/>
<evidence type="ECO:0000313" key="5">
    <source>
        <dbReference type="EMBL" id="BAK34015.1"/>
    </source>
</evidence>
<dbReference type="PROSITE" id="PS50949">
    <property type="entry name" value="HTH_GNTR"/>
    <property type="match status" value="1"/>
</dbReference>
<dbReference type="eggNOG" id="COG2186">
    <property type="taxonomic scope" value="Bacteria"/>
</dbReference>
<dbReference type="Gene3D" id="1.20.120.530">
    <property type="entry name" value="GntR ligand-binding domain-like"/>
    <property type="match status" value="1"/>
</dbReference>
<evidence type="ECO:0000256" key="3">
    <source>
        <dbReference type="ARBA" id="ARBA00023163"/>
    </source>
</evidence>
<organism evidence="5 6">
    <name type="scientific">Microlunatus phosphovorus (strain ATCC 700054 / DSM 10555 / JCM 9379 / NBRC 101784 / NCIMB 13414 / VKM Ac-1990 / NM-1)</name>
    <dbReference type="NCBI Taxonomy" id="1032480"/>
    <lineage>
        <taxon>Bacteria</taxon>
        <taxon>Bacillati</taxon>
        <taxon>Actinomycetota</taxon>
        <taxon>Actinomycetes</taxon>
        <taxon>Propionibacteriales</taxon>
        <taxon>Propionibacteriaceae</taxon>
        <taxon>Microlunatus</taxon>
    </lineage>
</organism>
<dbReference type="Proteomes" id="UP000007947">
    <property type="component" value="Chromosome"/>
</dbReference>
<dbReference type="InterPro" id="IPR036390">
    <property type="entry name" value="WH_DNA-bd_sf"/>
</dbReference>
<sequence>MAIFCAHVQPGANSRSWDLELAHWSKGHEMSLAATSTGSDDRPRSAAAGIDALRPFDGRATAAAAATKRVLLGRLHTEDAASAVARRLRTAIGLGVLANGEKLPREIDLARQLGVTAFSLREALGTLRAEGLIVTRVGKNGGSYVAHTPVGDAVVGEELLRWSATELRDLGDWRAALTTYAAWLAARRDPVVTADRLLACAAELAAATGAAEGRRAMGRFHVELSAGAQSMRLTRAELVAHEEFDWLVQVLLRGPVHRRVIAGKMRMVADAVRSGDPAQSWAAGQMMVSCVVTELLRTRLQLIALQYAKTRDDDLLGDGDPAAEIRTVFERVVGQLDEMGRDVAAAFDQPLGRQPLSAQLLGAEVARSVLPRMSQLDDLVYGLGFMAEVGVVPDAQYWLEWWQRAADGTFDRDFRHELDPSRDDFYEYGSKGYMARPRETGEPTAMGPYIDHGGVDDYLVTVSMPVQHDGSFVGIMAADIRVADLERVLSPWLARANGIGVVLNAERRVLVSNSVRFEVGDVVPPEADPGLTEVGCFGWLIGRTADAP</sequence>
<dbReference type="InterPro" id="IPR000524">
    <property type="entry name" value="Tscrpt_reg_HTH_GntR"/>
</dbReference>
<protein>
    <submittedName>
        <fullName evidence="5">Putative GntR family transcriptional regulator</fullName>
    </submittedName>
</protein>
<gene>
    <name evidence="5" type="ordered locus">MLP_10010</name>
</gene>
<accession>F5XMU2</accession>
<name>F5XMU2_MICPN</name>
<evidence type="ECO:0000313" key="6">
    <source>
        <dbReference type="Proteomes" id="UP000007947"/>
    </source>
</evidence>
<keyword evidence="1" id="KW-0805">Transcription regulation</keyword>
<dbReference type="GO" id="GO:0003700">
    <property type="term" value="F:DNA-binding transcription factor activity"/>
    <property type="evidence" value="ECO:0007669"/>
    <property type="project" value="InterPro"/>
</dbReference>
<dbReference type="CDD" id="cd12913">
    <property type="entry name" value="PDC1_MCP_like"/>
    <property type="match status" value="1"/>
</dbReference>
<dbReference type="InterPro" id="IPR011711">
    <property type="entry name" value="GntR_C"/>
</dbReference>
<dbReference type="EMBL" id="AP012204">
    <property type="protein sequence ID" value="BAK34015.1"/>
    <property type="molecule type" value="Genomic_DNA"/>
</dbReference>
<dbReference type="Gene3D" id="1.10.10.10">
    <property type="entry name" value="Winged helix-like DNA-binding domain superfamily/Winged helix DNA-binding domain"/>
    <property type="match status" value="1"/>
</dbReference>
<dbReference type="InterPro" id="IPR036388">
    <property type="entry name" value="WH-like_DNA-bd_sf"/>
</dbReference>
<dbReference type="GO" id="GO:0003677">
    <property type="term" value="F:DNA binding"/>
    <property type="evidence" value="ECO:0007669"/>
    <property type="project" value="UniProtKB-KW"/>
</dbReference>
<dbReference type="SUPFAM" id="SSF46785">
    <property type="entry name" value="Winged helix' DNA-binding domain"/>
    <property type="match status" value="1"/>
</dbReference>